<dbReference type="GO" id="GO:0006508">
    <property type="term" value="P:proteolysis"/>
    <property type="evidence" value="ECO:0007669"/>
    <property type="project" value="InterPro"/>
</dbReference>
<accession>A0A3P6SDK0</accession>
<evidence type="ECO:0000259" key="2">
    <source>
        <dbReference type="PROSITE" id="PS51864"/>
    </source>
</evidence>
<dbReference type="Proteomes" id="UP000271889">
    <property type="component" value="Unassembled WGS sequence"/>
</dbReference>
<dbReference type="SUPFAM" id="SSF55486">
    <property type="entry name" value="Metalloproteases ('zincins'), catalytic domain"/>
    <property type="match status" value="1"/>
</dbReference>
<feature type="domain" description="Peptidase M12A" evidence="2">
    <location>
        <begin position="38"/>
        <end position="116"/>
    </location>
</feature>
<dbReference type="Pfam" id="PF01400">
    <property type="entry name" value="Astacin"/>
    <property type="match status" value="1"/>
</dbReference>
<dbReference type="Gene3D" id="3.40.390.10">
    <property type="entry name" value="Collagenase (Catalytic Domain)"/>
    <property type="match status" value="1"/>
</dbReference>
<dbReference type="PROSITE" id="PS51864">
    <property type="entry name" value="ASTACIN"/>
    <property type="match status" value="1"/>
</dbReference>
<dbReference type="InterPro" id="IPR024079">
    <property type="entry name" value="MetalloPept_cat_dom_sf"/>
</dbReference>
<name>A0A3P6SDK0_CYLGO</name>
<dbReference type="InterPro" id="IPR001506">
    <property type="entry name" value="Peptidase_M12A"/>
</dbReference>
<evidence type="ECO:0000313" key="4">
    <source>
        <dbReference type="Proteomes" id="UP000271889"/>
    </source>
</evidence>
<evidence type="ECO:0000256" key="1">
    <source>
        <dbReference type="PROSITE-ProRule" id="PRU01211"/>
    </source>
</evidence>
<keyword evidence="4" id="KW-1185">Reference proteome</keyword>
<organism evidence="3 4">
    <name type="scientific">Cylicostephanus goldi</name>
    <name type="common">Nematode worm</name>
    <dbReference type="NCBI Taxonomy" id="71465"/>
    <lineage>
        <taxon>Eukaryota</taxon>
        <taxon>Metazoa</taxon>
        <taxon>Ecdysozoa</taxon>
        <taxon>Nematoda</taxon>
        <taxon>Chromadorea</taxon>
        <taxon>Rhabditida</taxon>
        <taxon>Rhabditina</taxon>
        <taxon>Rhabditomorpha</taxon>
        <taxon>Strongyloidea</taxon>
        <taxon>Strongylidae</taxon>
        <taxon>Cylicostephanus</taxon>
    </lineage>
</organism>
<proteinExistence type="predicted"/>
<dbReference type="OrthoDB" id="5874945at2759"/>
<reference evidence="3 4" key="1">
    <citation type="submission" date="2018-11" db="EMBL/GenBank/DDBJ databases">
        <authorList>
            <consortium name="Pathogen Informatics"/>
        </authorList>
    </citation>
    <scope>NUCLEOTIDE SEQUENCE [LARGE SCALE GENOMIC DNA]</scope>
</reference>
<gene>
    <name evidence="3" type="ORF">CGOC_LOCUS2736</name>
</gene>
<dbReference type="GO" id="GO:0004222">
    <property type="term" value="F:metalloendopeptidase activity"/>
    <property type="evidence" value="ECO:0007669"/>
    <property type="project" value="InterPro"/>
</dbReference>
<dbReference type="AlphaFoldDB" id="A0A3P6SDK0"/>
<protein>
    <recommendedName>
        <fullName evidence="2">Peptidase M12A domain-containing protein</fullName>
    </recommendedName>
</protein>
<dbReference type="EMBL" id="UYRV01006404">
    <property type="protein sequence ID" value="VDK53634.1"/>
    <property type="molecule type" value="Genomic_DNA"/>
</dbReference>
<evidence type="ECO:0000313" key="3">
    <source>
        <dbReference type="EMBL" id="VDK53634.1"/>
    </source>
</evidence>
<comment type="caution">
    <text evidence="1">Lacks conserved residue(s) required for the propagation of feature annotation.</text>
</comment>
<sequence length="116" mass="13208">MQVAKLVRDWTLANVSEVVVIISLKLKRMKAILLLFVSATSIKMQELWNQYPQSNGKYIVPYKFTGAYDPEERLMVETAMQKIADSTCVEFRPRTNEGEFVDIVNKEGGSYVASQL</sequence>